<dbReference type="FunFam" id="3.10.129.10:FF:000048">
    <property type="entry name" value="14-dihydroxy-2-naphthoyl-CoA thioesterase 1"/>
    <property type="match status" value="1"/>
</dbReference>
<evidence type="ECO:0000256" key="3">
    <source>
        <dbReference type="ARBA" id="ARBA00023140"/>
    </source>
</evidence>
<dbReference type="InterPro" id="IPR006683">
    <property type="entry name" value="Thioestr_dom"/>
</dbReference>
<proteinExistence type="inferred from homology"/>
<evidence type="ECO:0000256" key="1">
    <source>
        <dbReference type="ARBA" id="ARBA00004275"/>
    </source>
</evidence>
<dbReference type="CDD" id="cd03443">
    <property type="entry name" value="PaaI_thioesterase"/>
    <property type="match status" value="1"/>
</dbReference>
<evidence type="ECO:0000259" key="8">
    <source>
        <dbReference type="Pfam" id="PF03061"/>
    </source>
</evidence>
<dbReference type="Pfam" id="PF03061">
    <property type="entry name" value="4HBT"/>
    <property type="match status" value="1"/>
</dbReference>
<reference evidence="9 10" key="1">
    <citation type="journal article" date="2016" name="Sci. Rep.">
        <title>The genome sequence of the outbreeding globe artichoke constructed de novo incorporating a phase-aware low-pass sequencing strategy of F1 progeny.</title>
        <authorList>
            <person name="Scaglione D."/>
            <person name="Reyes-Chin-Wo S."/>
            <person name="Acquadro A."/>
            <person name="Froenicke L."/>
            <person name="Portis E."/>
            <person name="Beitel C."/>
            <person name="Tirone M."/>
            <person name="Mauro R."/>
            <person name="Lo Monaco A."/>
            <person name="Mauromicale G."/>
            <person name="Faccioli P."/>
            <person name="Cattivelli L."/>
            <person name="Rieseberg L."/>
            <person name="Michelmore R."/>
            <person name="Lanteri S."/>
        </authorList>
    </citation>
    <scope>NUCLEOTIDE SEQUENCE [LARGE SCALE GENOMIC DNA]</scope>
    <source>
        <strain evidence="9">2C</strain>
    </source>
</reference>
<dbReference type="SUPFAM" id="SSF54637">
    <property type="entry name" value="Thioesterase/thiol ester dehydrase-isomerase"/>
    <property type="match status" value="1"/>
</dbReference>
<evidence type="ECO:0000256" key="6">
    <source>
        <dbReference type="ARBA" id="ARBA00061187"/>
    </source>
</evidence>
<organism evidence="9 10">
    <name type="scientific">Cynara cardunculus var. scolymus</name>
    <name type="common">Globe artichoke</name>
    <name type="synonym">Cynara scolymus</name>
    <dbReference type="NCBI Taxonomy" id="59895"/>
    <lineage>
        <taxon>Eukaryota</taxon>
        <taxon>Viridiplantae</taxon>
        <taxon>Streptophyta</taxon>
        <taxon>Embryophyta</taxon>
        <taxon>Tracheophyta</taxon>
        <taxon>Spermatophyta</taxon>
        <taxon>Magnoliopsida</taxon>
        <taxon>eudicotyledons</taxon>
        <taxon>Gunneridae</taxon>
        <taxon>Pentapetalae</taxon>
        <taxon>asterids</taxon>
        <taxon>campanulids</taxon>
        <taxon>Asterales</taxon>
        <taxon>Asteraceae</taxon>
        <taxon>Carduoideae</taxon>
        <taxon>Cardueae</taxon>
        <taxon>Carduinae</taxon>
        <taxon>Cynara</taxon>
    </lineage>
</organism>
<dbReference type="Proteomes" id="UP000243975">
    <property type="component" value="Unassembled WGS sequence"/>
</dbReference>
<keyword evidence="10" id="KW-1185">Reference proteome</keyword>
<gene>
    <name evidence="9" type="ORF">Ccrd_001531</name>
</gene>
<dbReference type="OMA" id="STGAHMA"/>
<dbReference type="GO" id="GO:0005777">
    <property type="term" value="C:peroxisome"/>
    <property type="evidence" value="ECO:0007669"/>
    <property type="project" value="UniProtKB-SubCell"/>
</dbReference>
<keyword evidence="2" id="KW-0378">Hydrolase</keyword>
<evidence type="ECO:0000313" key="9">
    <source>
        <dbReference type="EMBL" id="KVH96388.1"/>
    </source>
</evidence>
<protein>
    <submittedName>
        <fullName evidence="9">Phenylacetic acid degradation-related domain-containing protein</fullName>
    </submittedName>
</protein>
<dbReference type="EMBL" id="LEKV01004320">
    <property type="protein sequence ID" value="KVH96388.1"/>
    <property type="molecule type" value="Genomic_DNA"/>
</dbReference>
<dbReference type="PANTHER" id="PTHR43240:SF5">
    <property type="entry name" value="1,4-DIHYDROXY-2-NAPHTHOYL-COA THIOESTERASE 1"/>
    <property type="match status" value="1"/>
</dbReference>
<dbReference type="NCBIfam" id="TIGR00369">
    <property type="entry name" value="unchar_dom_1"/>
    <property type="match status" value="1"/>
</dbReference>
<comment type="subunit">
    <text evidence="7">Homotetramers.</text>
</comment>
<dbReference type="AlphaFoldDB" id="A0A103XT71"/>
<dbReference type="PANTHER" id="PTHR43240">
    <property type="entry name" value="1,4-DIHYDROXY-2-NAPHTHOYL-COA THIOESTERASE 1"/>
    <property type="match status" value="1"/>
</dbReference>
<dbReference type="GO" id="GO:0042372">
    <property type="term" value="P:phylloquinone biosynthetic process"/>
    <property type="evidence" value="ECO:0007669"/>
    <property type="project" value="TreeGrafter"/>
</dbReference>
<comment type="subcellular location">
    <subcellularLocation>
        <location evidence="1">Peroxisome</location>
    </subcellularLocation>
</comment>
<dbReference type="InterPro" id="IPR003736">
    <property type="entry name" value="PAAI_dom"/>
</dbReference>
<accession>A0A103XT71</accession>
<dbReference type="STRING" id="59895.A0A103XT71"/>
<evidence type="ECO:0000313" key="10">
    <source>
        <dbReference type="Proteomes" id="UP000243975"/>
    </source>
</evidence>
<evidence type="ECO:0000256" key="5">
    <source>
        <dbReference type="ARBA" id="ARBA00060586"/>
    </source>
</evidence>
<dbReference type="Gene3D" id="3.10.129.10">
    <property type="entry name" value="Hotdog Thioesterase"/>
    <property type="match status" value="1"/>
</dbReference>
<comment type="pathway">
    <text evidence="4">Cofactor biosynthesis; phylloquinone biosynthesis.</text>
</comment>
<keyword evidence="3" id="KW-0576">Peroxisome</keyword>
<comment type="similarity">
    <text evidence="6">Belongs to the 4-hydroxybenzoyl-CoA thioesterase family. DHNA-CoA hydrolase subfamily.</text>
</comment>
<feature type="non-terminal residue" evidence="9">
    <location>
        <position position="1"/>
    </location>
</feature>
<evidence type="ECO:0000256" key="4">
    <source>
        <dbReference type="ARBA" id="ARBA00060572"/>
    </source>
</evidence>
<comment type="pathway">
    <text evidence="5">Quinol/quinone metabolism; 1,4-dihydroxy-2-naphthoate biosynthesis; 1,4-dihydroxy-2-naphthoate from chorismate: step 7/7.</text>
</comment>
<evidence type="ECO:0000256" key="7">
    <source>
        <dbReference type="ARBA" id="ARBA00066058"/>
    </source>
</evidence>
<name>A0A103XT71_CYNCS</name>
<sequence>RSVVVRSTSKLTFHFAFLCLLKIESREGGWLLLPNYSLSLFYPMIKPPPPPPLLDSAMDSHPNTEALDAPLHAIGFQIDELTPHKVTGRLHVTAKACQPFKVLHGGVSALIAEALASMGAHIASGWKRVAGLQLSINHLRRADLGDHVFAEATPIHAGNTIQVWEVRLWKIDSESKSLVSSARVTLLTNLPVPNNAKDAATTLKKYAKLFIQSKCND</sequence>
<feature type="domain" description="Thioesterase" evidence="8">
    <location>
        <begin position="101"/>
        <end position="173"/>
    </location>
</feature>
<dbReference type="InterPro" id="IPR029069">
    <property type="entry name" value="HotDog_dom_sf"/>
</dbReference>
<evidence type="ECO:0000256" key="2">
    <source>
        <dbReference type="ARBA" id="ARBA00022801"/>
    </source>
</evidence>
<dbReference type="GO" id="GO:0061522">
    <property type="term" value="F:1,4-dihydroxy-2-naphthoyl-CoA thioesterase activity"/>
    <property type="evidence" value="ECO:0007669"/>
    <property type="project" value="TreeGrafter"/>
</dbReference>
<dbReference type="Gramene" id="KVH96388">
    <property type="protein sequence ID" value="KVH96388"/>
    <property type="gene ID" value="Ccrd_001531"/>
</dbReference>
<comment type="caution">
    <text evidence="9">The sequence shown here is derived from an EMBL/GenBank/DDBJ whole genome shotgun (WGS) entry which is preliminary data.</text>
</comment>